<dbReference type="InterPro" id="IPR023296">
    <property type="entry name" value="Glyco_hydro_beta-prop_sf"/>
</dbReference>
<dbReference type="PROSITE" id="PS51318">
    <property type="entry name" value="TAT"/>
    <property type="match status" value="1"/>
</dbReference>
<dbReference type="Gene3D" id="2.115.10.20">
    <property type="entry name" value="Glycosyl hydrolase domain, family 43"/>
    <property type="match status" value="3"/>
</dbReference>
<dbReference type="EMBL" id="JAVDRD010000005">
    <property type="protein sequence ID" value="MDR6511246.1"/>
    <property type="molecule type" value="Genomic_DNA"/>
</dbReference>
<feature type="signal peptide" evidence="4">
    <location>
        <begin position="1"/>
        <end position="29"/>
    </location>
</feature>
<evidence type="ECO:0000256" key="4">
    <source>
        <dbReference type="SAM" id="SignalP"/>
    </source>
</evidence>
<feature type="domain" description="Glycosyl hydrolase family 32 N-terminal" evidence="5">
    <location>
        <begin position="135"/>
        <end position="274"/>
    </location>
</feature>
<comment type="similarity">
    <text evidence="1">Belongs to the glycosyl hydrolase 32 family.</text>
</comment>
<keyword evidence="4" id="KW-0732">Signal</keyword>
<accession>A0ABU1MLN0</accession>
<keyword evidence="7" id="KW-1185">Reference proteome</keyword>
<dbReference type="Pfam" id="PF00251">
    <property type="entry name" value="Glyco_hydro_32N"/>
    <property type="match status" value="1"/>
</dbReference>
<reference evidence="6 7" key="1">
    <citation type="submission" date="2023-07" db="EMBL/GenBank/DDBJ databases">
        <title>Sorghum-associated microbial communities from plants grown in Nebraska, USA.</title>
        <authorList>
            <person name="Schachtman D."/>
        </authorList>
    </citation>
    <scope>NUCLEOTIDE SEQUENCE [LARGE SCALE GENOMIC DNA]</scope>
    <source>
        <strain evidence="6 7">DS1027</strain>
    </source>
</reference>
<organism evidence="6 7">
    <name type="scientific">Novosphingobium capsulatum</name>
    <dbReference type="NCBI Taxonomy" id="13688"/>
    <lineage>
        <taxon>Bacteria</taxon>
        <taxon>Pseudomonadati</taxon>
        <taxon>Pseudomonadota</taxon>
        <taxon>Alphaproteobacteria</taxon>
        <taxon>Sphingomonadales</taxon>
        <taxon>Sphingomonadaceae</taxon>
        <taxon>Novosphingobium</taxon>
    </lineage>
</organism>
<keyword evidence="3" id="KW-0326">Glycosidase</keyword>
<keyword evidence="2 6" id="KW-0378">Hydrolase</keyword>
<dbReference type="RefSeq" id="WP_309805180.1">
    <property type="nucleotide sequence ID" value="NZ_JAVDRD010000005.1"/>
</dbReference>
<evidence type="ECO:0000313" key="7">
    <source>
        <dbReference type="Proteomes" id="UP001184150"/>
    </source>
</evidence>
<sequence>MQDSLSRRAMLAGSSAAAGTLLLPGNALANGHGASDPVAPFRTPYKLGRLILGGSKVAGSFDEKAVDCPFVFRHEGRFYLTYVGFDGTGYQTGIAVSDDLVNWQRQGVILARDPSDPVTRFNVASASILRETEMHAPGELIRVNGEYVCAWHAYPSPGYEEGPAVIGLAFSRDLRTWRRGPPILRAQDGAAWERGGLYKPYLVKHGNQFLLYYNAKTAEKDWHEQTGVAVSTDLKTWRRHPGNPILRNGAPPAPDSRFASDPVVMTHQGRWAMFYFGLSGTDYKARDLLALGRDPFTFHKVDEVMIDVGKPGSVDDGYAHKPSVIFWKGDLYHFYTAVSGPYPNDVRGISVCRSRPWS</sequence>
<dbReference type="Proteomes" id="UP001184150">
    <property type="component" value="Unassembled WGS sequence"/>
</dbReference>
<evidence type="ECO:0000313" key="6">
    <source>
        <dbReference type="EMBL" id="MDR6511246.1"/>
    </source>
</evidence>
<dbReference type="InterPro" id="IPR006311">
    <property type="entry name" value="TAT_signal"/>
</dbReference>
<dbReference type="GO" id="GO:0016787">
    <property type="term" value="F:hydrolase activity"/>
    <property type="evidence" value="ECO:0007669"/>
    <property type="project" value="UniProtKB-KW"/>
</dbReference>
<evidence type="ECO:0000256" key="1">
    <source>
        <dbReference type="ARBA" id="ARBA00009902"/>
    </source>
</evidence>
<evidence type="ECO:0000259" key="5">
    <source>
        <dbReference type="Pfam" id="PF00251"/>
    </source>
</evidence>
<feature type="chain" id="PRO_5046039102" evidence="4">
    <location>
        <begin position="30"/>
        <end position="358"/>
    </location>
</feature>
<dbReference type="PANTHER" id="PTHR35279">
    <property type="match status" value="1"/>
</dbReference>
<gene>
    <name evidence="6" type="ORF">J2792_002118</name>
</gene>
<comment type="caution">
    <text evidence="6">The sequence shown here is derived from an EMBL/GenBank/DDBJ whole genome shotgun (WGS) entry which is preliminary data.</text>
</comment>
<evidence type="ECO:0000256" key="3">
    <source>
        <dbReference type="ARBA" id="ARBA00023295"/>
    </source>
</evidence>
<protein>
    <submittedName>
        <fullName evidence="6">GH43/DUF377 family glycosyl hydrolase</fullName>
    </submittedName>
</protein>
<evidence type="ECO:0000256" key="2">
    <source>
        <dbReference type="ARBA" id="ARBA00022801"/>
    </source>
</evidence>
<name>A0ABU1MLN0_9SPHN</name>
<dbReference type="SUPFAM" id="SSF75005">
    <property type="entry name" value="Arabinanase/levansucrase/invertase"/>
    <property type="match status" value="2"/>
</dbReference>
<proteinExistence type="inferred from homology"/>
<dbReference type="PANTHER" id="PTHR35279:SF1">
    <property type="entry name" value="ARABINANASE_LEVANSUCRASE_INVERTASE"/>
    <property type="match status" value="1"/>
</dbReference>
<dbReference type="InterPro" id="IPR013148">
    <property type="entry name" value="Glyco_hydro_32_N"/>
</dbReference>